<dbReference type="PANTHER" id="PTHR30466:SF11">
    <property type="entry name" value="FLAVIN-DEPENDENT MONOOXYGENASE, REDUCTASE SUBUNIT HSAB"/>
    <property type="match status" value="1"/>
</dbReference>
<dbReference type="AlphaFoldDB" id="A0A973A781"/>
<dbReference type="InterPro" id="IPR050268">
    <property type="entry name" value="NADH-dep_flavin_reductase"/>
</dbReference>
<dbReference type="Proteomes" id="UP000754644">
    <property type="component" value="Unassembled WGS sequence"/>
</dbReference>
<comment type="caution">
    <text evidence="4">The sequence shown here is derived from an EMBL/GenBank/DDBJ whole genome shotgun (WGS) entry which is preliminary data.</text>
</comment>
<dbReference type="SUPFAM" id="SSF50475">
    <property type="entry name" value="FMN-binding split barrel"/>
    <property type="match status" value="1"/>
</dbReference>
<proteinExistence type="inferred from homology"/>
<dbReference type="Pfam" id="PF01613">
    <property type="entry name" value="Flavin_Reduct"/>
    <property type="match status" value="1"/>
</dbReference>
<evidence type="ECO:0000313" key="4">
    <source>
        <dbReference type="EMBL" id="NQV63840.1"/>
    </source>
</evidence>
<evidence type="ECO:0000256" key="2">
    <source>
        <dbReference type="ARBA" id="ARBA00023002"/>
    </source>
</evidence>
<evidence type="ECO:0000313" key="5">
    <source>
        <dbReference type="Proteomes" id="UP000754644"/>
    </source>
</evidence>
<organism evidence="4 5">
    <name type="scientific">SAR86 cluster bacterium</name>
    <dbReference type="NCBI Taxonomy" id="2030880"/>
    <lineage>
        <taxon>Bacteria</taxon>
        <taxon>Pseudomonadati</taxon>
        <taxon>Pseudomonadota</taxon>
        <taxon>Gammaproteobacteria</taxon>
        <taxon>SAR86 cluster</taxon>
    </lineage>
</organism>
<dbReference type="PANTHER" id="PTHR30466">
    <property type="entry name" value="FLAVIN REDUCTASE"/>
    <property type="match status" value="1"/>
</dbReference>
<evidence type="ECO:0000256" key="1">
    <source>
        <dbReference type="ARBA" id="ARBA00008898"/>
    </source>
</evidence>
<evidence type="ECO:0000259" key="3">
    <source>
        <dbReference type="SMART" id="SM00903"/>
    </source>
</evidence>
<dbReference type="GO" id="GO:0042602">
    <property type="term" value="F:riboflavin reductase (NADPH) activity"/>
    <property type="evidence" value="ECO:0007669"/>
    <property type="project" value="TreeGrafter"/>
</dbReference>
<keyword evidence="2" id="KW-0560">Oxidoreductase</keyword>
<protein>
    <submittedName>
        <fullName evidence="4">Flavin reductase family protein</fullName>
    </submittedName>
</protein>
<reference evidence="4" key="1">
    <citation type="submission" date="2020-05" db="EMBL/GenBank/DDBJ databases">
        <title>Sulfur intermediates as new biogeochemical hubs in an aquatic model microbial ecosystem.</title>
        <authorList>
            <person name="Vigneron A."/>
        </authorList>
    </citation>
    <scope>NUCLEOTIDE SEQUENCE</scope>
    <source>
        <strain evidence="4">Bin.250</strain>
    </source>
</reference>
<dbReference type="SMART" id="SM00903">
    <property type="entry name" value="Flavin_Reduct"/>
    <property type="match status" value="1"/>
</dbReference>
<gene>
    <name evidence="4" type="ORF">HQ497_00620</name>
</gene>
<dbReference type="EMBL" id="JABMOJ010000024">
    <property type="protein sequence ID" value="NQV63840.1"/>
    <property type="molecule type" value="Genomic_DNA"/>
</dbReference>
<dbReference type="InterPro" id="IPR012349">
    <property type="entry name" value="Split_barrel_FMN-bd"/>
</dbReference>
<sequence length="176" mass="19468">MQEFDSRALRDAFSGFSTGVTIITTLDSDSVPGAPPRPVAMTANSFSSVSMDPPLLLWSIDKRAQCFNAFKQARYFAAHVLHSGQQAVSNLCATRDADKFSDTPWHAGLSGIPILDEYHICFQCEIEHRYAGGDHQIIVGRVLSFDNRATARQTEPLVFYQGKYHEVAQVQSRVSG</sequence>
<dbReference type="Gene3D" id="2.30.110.10">
    <property type="entry name" value="Electron Transport, Fmn-binding Protein, Chain A"/>
    <property type="match status" value="1"/>
</dbReference>
<feature type="domain" description="Flavin reductase like" evidence="3">
    <location>
        <begin position="13"/>
        <end position="166"/>
    </location>
</feature>
<name>A0A973A781_9GAMM</name>
<accession>A0A973A781</accession>
<dbReference type="GO" id="GO:0010181">
    <property type="term" value="F:FMN binding"/>
    <property type="evidence" value="ECO:0007669"/>
    <property type="project" value="InterPro"/>
</dbReference>
<comment type="similarity">
    <text evidence="1">Belongs to the non-flavoprotein flavin reductase family.</text>
</comment>
<dbReference type="InterPro" id="IPR002563">
    <property type="entry name" value="Flavin_Rdtase-like_dom"/>
</dbReference>